<dbReference type="EMBL" id="JACXVP010000011">
    <property type="protein sequence ID" value="KAG5577641.1"/>
    <property type="molecule type" value="Genomic_DNA"/>
</dbReference>
<protein>
    <submittedName>
        <fullName evidence="1">Uncharacterized protein</fullName>
    </submittedName>
</protein>
<dbReference type="Proteomes" id="UP000824120">
    <property type="component" value="Chromosome 11"/>
</dbReference>
<dbReference type="OrthoDB" id="1305272at2759"/>
<keyword evidence="2" id="KW-1185">Reference proteome</keyword>
<sequence>MFEEKEVLSVIMSCAPDKSPGQMASSWLFSKSHEVISIKEAKFKSADVSNGTSEKPEKEAGSLATAVSFNRNWLALIDTGSTWTSNLRRNVHDWELPDLLDLMCRLGNFIPEEEAVDRLLWGDSREGLYTVKAGYSQ</sequence>
<organism evidence="1 2">
    <name type="scientific">Solanum commersonii</name>
    <name type="common">Commerson's wild potato</name>
    <name type="synonym">Commerson's nightshade</name>
    <dbReference type="NCBI Taxonomy" id="4109"/>
    <lineage>
        <taxon>Eukaryota</taxon>
        <taxon>Viridiplantae</taxon>
        <taxon>Streptophyta</taxon>
        <taxon>Embryophyta</taxon>
        <taxon>Tracheophyta</taxon>
        <taxon>Spermatophyta</taxon>
        <taxon>Magnoliopsida</taxon>
        <taxon>eudicotyledons</taxon>
        <taxon>Gunneridae</taxon>
        <taxon>Pentapetalae</taxon>
        <taxon>asterids</taxon>
        <taxon>lamiids</taxon>
        <taxon>Solanales</taxon>
        <taxon>Solanaceae</taxon>
        <taxon>Solanoideae</taxon>
        <taxon>Solaneae</taxon>
        <taxon>Solanum</taxon>
    </lineage>
</organism>
<dbReference type="AlphaFoldDB" id="A0A9J5WP29"/>
<gene>
    <name evidence="1" type="ORF">H5410_057775</name>
</gene>
<reference evidence="1 2" key="1">
    <citation type="submission" date="2020-09" db="EMBL/GenBank/DDBJ databases">
        <title>De no assembly of potato wild relative species, Solanum commersonii.</title>
        <authorList>
            <person name="Cho K."/>
        </authorList>
    </citation>
    <scope>NUCLEOTIDE SEQUENCE [LARGE SCALE GENOMIC DNA]</scope>
    <source>
        <strain evidence="1">LZ3.2</strain>
        <tissue evidence="1">Leaf</tissue>
    </source>
</reference>
<accession>A0A9J5WP29</accession>
<evidence type="ECO:0000313" key="1">
    <source>
        <dbReference type="EMBL" id="KAG5577641.1"/>
    </source>
</evidence>
<comment type="caution">
    <text evidence="1">The sequence shown here is derived from an EMBL/GenBank/DDBJ whole genome shotgun (WGS) entry which is preliminary data.</text>
</comment>
<evidence type="ECO:0000313" key="2">
    <source>
        <dbReference type="Proteomes" id="UP000824120"/>
    </source>
</evidence>
<name>A0A9J5WP29_SOLCO</name>
<proteinExistence type="predicted"/>